<evidence type="ECO:0000256" key="3">
    <source>
        <dbReference type="SAM" id="SignalP"/>
    </source>
</evidence>
<gene>
    <name evidence="5" type="ORF">EDC54_107184</name>
</gene>
<protein>
    <submittedName>
        <fullName evidence="5">Pectate lyase</fullName>
    </submittedName>
</protein>
<dbReference type="Proteomes" id="UP000295433">
    <property type="component" value="Unassembled WGS sequence"/>
</dbReference>
<comment type="caution">
    <text evidence="5">The sequence shown here is derived from an EMBL/GenBank/DDBJ whole genome shotgun (WGS) entry which is preliminary data.</text>
</comment>
<keyword evidence="2" id="KW-0624">Polysaccharide degradation</keyword>
<evidence type="ECO:0000313" key="5">
    <source>
        <dbReference type="EMBL" id="TCV05197.1"/>
    </source>
</evidence>
<evidence type="ECO:0000256" key="2">
    <source>
        <dbReference type="RuleBase" id="RU361173"/>
    </source>
</evidence>
<dbReference type="AlphaFoldDB" id="A0A4V6P2X3"/>
<feature type="chain" id="PRO_5020567587" evidence="3">
    <location>
        <begin position="23"/>
        <end position="375"/>
    </location>
</feature>
<keyword evidence="2" id="KW-0964">Secreted</keyword>
<comment type="similarity">
    <text evidence="2">Belongs to the polysaccharide lyase 1 family.</text>
</comment>
<keyword evidence="1 2" id="KW-0456">Lyase</keyword>
<evidence type="ECO:0000259" key="4">
    <source>
        <dbReference type="SMART" id="SM00656"/>
    </source>
</evidence>
<dbReference type="SMART" id="SM00656">
    <property type="entry name" value="Amb_all"/>
    <property type="match status" value="1"/>
</dbReference>
<organism evidence="5 6">
    <name type="scientific">Samsonia erythrinae</name>
    <dbReference type="NCBI Taxonomy" id="160434"/>
    <lineage>
        <taxon>Bacteria</taxon>
        <taxon>Pseudomonadati</taxon>
        <taxon>Pseudomonadota</taxon>
        <taxon>Gammaproteobacteria</taxon>
        <taxon>Enterobacterales</taxon>
        <taxon>Pectobacteriaceae</taxon>
        <taxon>Samsonia</taxon>
    </lineage>
</organism>
<accession>A0A4V6P2X3</accession>
<dbReference type="InterPro" id="IPR012334">
    <property type="entry name" value="Pectin_lyas_fold"/>
</dbReference>
<dbReference type="InterPro" id="IPR045032">
    <property type="entry name" value="PEL"/>
</dbReference>
<comment type="subcellular location">
    <subcellularLocation>
        <location evidence="2">Secreted</location>
    </subcellularLocation>
</comment>
<dbReference type="InterPro" id="IPR011050">
    <property type="entry name" value="Pectin_lyase_fold/virulence"/>
</dbReference>
<keyword evidence="2" id="KW-0119">Carbohydrate metabolism</keyword>
<feature type="signal peptide" evidence="3">
    <location>
        <begin position="1"/>
        <end position="22"/>
    </location>
</feature>
<sequence>MKYLLPSAAAGLLLFAVNPAIAANTGGYSTTDGGDVAGAVKKTARSMQDIVDIINAAKKDANGKKVKGGAYPLVITYNGNEDALIKDAENNLCEQWKKPARGVEIKEFTKGITIIGTNGSSANFGIWLTKSSDVVIRNMRFGYMPGGAQDGDAIRIDNTPNVWIDHNEIFAKNVECQGTKDGDTTFESAIDIKKASTNVTVSYNYIHGIKKVGLSGFSSSDTGRNLTYHHNIYSDVNARLPLQRGGQVHAYNNLYTGITSSGLNVRQKGIALIERNWFENAKNPVTSRYDGSNFGTWDLRNNNVMSPSDFAKYNITWDKDSKPYVNAEDWKSTGTFPSVPYSYSPVSAQCVKDKLANYAGAGKNLAVLTAAECNG</sequence>
<dbReference type="Gene3D" id="2.160.20.10">
    <property type="entry name" value="Single-stranded right-handed beta-helix, Pectin lyase-like"/>
    <property type="match status" value="1"/>
</dbReference>
<dbReference type="GO" id="GO:0000272">
    <property type="term" value="P:polysaccharide catabolic process"/>
    <property type="evidence" value="ECO:0007669"/>
    <property type="project" value="UniProtKB-KW"/>
</dbReference>
<evidence type="ECO:0000256" key="1">
    <source>
        <dbReference type="ARBA" id="ARBA00023239"/>
    </source>
</evidence>
<reference evidence="5 6" key="1">
    <citation type="submission" date="2019-03" db="EMBL/GenBank/DDBJ databases">
        <title>Genomic Encyclopedia of Type Strains, Phase IV (KMG-IV): sequencing the most valuable type-strain genomes for metagenomic binning, comparative biology and taxonomic classification.</title>
        <authorList>
            <person name="Goeker M."/>
        </authorList>
    </citation>
    <scope>NUCLEOTIDE SEQUENCE [LARGE SCALE GENOMIC DNA]</scope>
    <source>
        <strain evidence="5 6">DSM 16730</strain>
    </source>
</reference>
<feature type="domain" description="Pectate lyase" evidence="4">
    <location>
        <begin position="49"/>
        <end position="284"/>
    </location>
</feature>
<keyword evidence="6" id="KW-1185">Reference proteome</keyword>
<dbReference type="InterPro" id="IPR002022">
    <property type="entry name" value="Pec_lyase"/>
</dbReference>
<evidence type="ECO:0000313" key="6">
    <source>
        <dbReference type="Proteomes" id="UP000295433"/>
    </source>
</evidence>
<dbReference type="GO" id="GO:0005576">
    <property type="term" value="C:extracellular region"/>
    <property type="evidence" value="ECO:0007669"/>
    <property type="project" value="UniProtKB-SubCell"/>
</dbReference>
<dbReference type="EMBL" id="SMBY01000007">
    <property type="protein sequence ID" value="TCV05197.1"/>
    <property type="molecule type" value="Genomic_DNA"/>
</dbReference>
<keyword evidence="3" id="KW-0732">Signal</keyword>
<dbReference type="OrthoDB" id="5592990at2"/>
<dbReference type="GO" id="GO:0030570">
    <property type="term" value="F:pectate lyase activity"/>
    <property type="evidence" value="ECO:0007669"/>
    <property type="project" value="InterPro"/>
</dbReference>
<dbReference type="PANTHER" id="PTHR31683:SF18">
    <property type="entry name" value="PECTATE LYASE 21-RELATED"/>
    <property type="match status" value="1"/>
</dbReference>
<proteinExistence type="inferred from homology"/>
<dbReference type="Pfam" id="PF00544">
    <property type="entry name" value="Pectate_lyase_4"/>
    <property type="match status" value="1"/>
</dbReference>
<dbReference type="RefSeq" id="WP_132456785.1">
    <property type="nucleotide sequence ID" value="NZ_JAWIZJ010000007.1"/>
</dbReference>
<name>A0A4V6P2X3_9GAMM</name>
<dbReference type="PANTHER" id="PTHR31683">
    <property type="entry name" value="PECTATE LYASE 18-RELATED"/>
    <property type="match status" value="1"/>
</dbReference>
<dbReference type="SUPFAM" id="SSF51126">
    <property type="entry name" value="Pectin lyase-like"/>
    <property type="match status" value="1"/>
</dbReference>